<dbReference type="Proteomes" id="UP000694865">
    <property type="component" value="Unplaced"/>
</dbReference>
<reference evidence="3" key="1">
    <citation type="submission" date="2025-08" db="UniProtKB">
        <authorList>
            <consortium name="RefSeq"/>
        </authorList>
    </citation>
    <scope>IDENTIFICATION</scope>
    <source>
        <tissue evidence="3">Testes</tissue>
    </source>
</reference>
<name>A0ABM0MT48_SACKO</name>
<feature type="non-terminal residue" evidence="3">
    <location>
        <position position="1"/>
    </location>
</feature>
<protein>
    <submittedName>
        <fullName evidence="3">Uncharacterized protein LOC102802492</fullName>
    </submittedName>
</protein>
<dbReference type="Gene3D" id="3.40.50.1110">
    <property type="entry name" value="SGNH hydrolase"/>
    <property type="match status" value="1"/>
</dbReference>
<sequence>VISVVCHVGTNDLGNHNCEYIIVSTGKRFPKARIGTSAILPRGGNDGINNDIKHINDEVKDYCHKEDSVFIVHHKLSLSKHLFADDGIHINTDGVKLLVADMNRSMRGKDTKNRSHYQHRDRHPASQSANLQRLQHTPLCKKQKYHKKISTCKQTARDEPAAASV</sequence>
<gene>
    <name evidence="3" type="primary">LOC102802492</name>
</gene>
<keyword evidence="2" id="KW-1185">Reference proteome</keyword>
<proteinExistence type="predicted"/>
<evidence type="ECO:0000313" key="2">
    <source>
        <dbReference type="Proteomes" id="UP000694865"/>
    </source>
</evidence>
<organism evidence="2 3">
    <name type="scientific">Saccoglossus kowalevskii</name>
    <name type="common">Acorn worm</name>
    <dbReference type="NCBI Taxonomy" id="10224"/>
    <lineage>
        <taxon>Eukaryota</taxon>
        <taxon>Metazoa</taxon>
        <taxon>Hemichordata</taxon>
        <taxon>Enteropneusta</taxon>
        <taxon>Harrimaniidae</taxon>
        <taxon>Saccoglossus</taxon>
    </lineage>
</organism>
<accession>A0ABM0MT48</accession>
<feature type="compositionally biased region" description="Polar residues" evidence="1">
    <location>
        <begin position="125"/>
        <end position="135"/>
    </location>
</feature>
<evidence type="ECO:0000313" key="3">
    <source>
        <dbReference type="RefSeq" id="XP_006823189.1"/>
    </source>
</evidence>
<dbReference type="InterPro" id="IPR036514">
    <property type="entry name" value="SGNH_hydro_sf"/>
</dbReference>
<dbReference type="GeneID" id="102802492"/>
<feature type="region of interest" description="Disordered" evidence="1">
    <location>
        <begin position="105"/>
        <end position="137"/>
    </location>
</feature>
<evidence type="ECO:0000256" key="1">
    <source>
        <dbReference type="SAM" id="MobiDB-lite"/>
    </source>
</evidence>
<dbReference type="SUPFAM" id="SSF52266">
    <property type="entry name" value="SGNH hydrolase"/>
    <property type="match status" value="1"/>
</dbReference>
<dbReference type="RefSeq" id="XP_006823189.1">
    <property type="nucleotide sequence ID" value="XM_006823126.1"/>
</dbReference>